<evidence type="ECO:0000313" key="3">
    <source>
        <dbReference type="Proteomes" id="UP000017836"/>
    </source>
</evidence>
<evidence type="ECO:0000313" key="2">
    <source>
        <dbReference type="EMBL" id="ERN08821.1"/>
    </source>
</evidence>
<protein>
    <submittedName>
        <fullName evidence="2">Uncharacterized protein</fullName>
    </submittedName>
</protein>
<sequence length="175" mass="18858">METEQRPAFFRDSVASSKELFSAKSDVKCSNLSYSKGFMAPSDRFPGKNEEKSANLSVSGDFPASVMQFPSITIMAANDHNQRLSGDSEKFFPVKSGIKSGDQSVPRGPLASERFLPIESEQRFSGANVGSKDLLLRKSGSESDDQSTSANYQRPSELLPEESAIKTGGNAFSGG</sequence>
<organism evidence="2 3">
    <name type="scientific">Amborella trichopoda</name>
    <dbReference type="NCBI Taxonomy" id="13333"/>
    <lineage>
        <taxon>Eukaryota</taxon>
        <taxon>Viridiplantae</taxon>
        <taxon>Streptophyta</taxon>
        <taxon>Embryophyta</taxon>
        <taxon>Tracheophyta</taxon>
        <taxon>Spermatophyta</taxon>
        <taxon>Magnoliopsida</taxon>
        <taxon>Amborellales</taxon>
        <taxon>Amborellaceae</taxon>
        <taxon>Amborella</taxon>
    </lineage>
</organism>
<dbReference type="AlphaFoldDB" id="U5CLU6"/>
<proteinExistence type="predicted"/>
<dbReference type="HOGENOM" id="CLU_1536386_0_0_1"/>
<reference evidence="3" key="1">
    <citation type="journal article" date="2013" name="Science">
        <title>The Amborella genome and the evolution of flowering plants.</title>
        <authorList>
            <consortium name="Amborella Genome Project"/>
        </authorList>
    </citation>
    <scope>NUCLEOTIDE SEQUENCE [LARGE SCALE GENOMIC DNA]</scope>
</reference>
<dbReference type="EMBL" id="KI393222">
    <property type="protein sequence ID" value="ERN08821.1"/>
    <property type="molecule type" value="Genomic_DNA"/>
</dbReference>
<feature type="region of interest" description="Disordered" evidence="1">
    <location>
        <begin position="129"/>
        <end position="175"/>
    </location>
</feature>
<evidence type="ECO:0000256" key="1">
    <source>
        <dbReference type="SAM" id="MobiDB-lite"/>
    </source>
</evidence>
<keyword evidence="3" id="KW-1185">Reference proteome</keyword>
<feature type="non-terminal residue" evidence="2">
    <location>
        <position position="175"/>
    </location>
</feature>
<name>U5CLU6_AMBTC</name>
<accession>U5CLU6</accession>
<dbReference type="Gramene" id="ERN08821">
    <property type="protein sequence ID" value="ERN08821"/>
    <property type="gene ID" value="AMTR_s04275p00000660"/>
</dbReference>
<gene>
    <name evidence="2" type="ORF">AMTR_s04275p00000660</name>
</gene>
<feature type="region of interest" description="Disordered" evidence="1">
    <location>
        <begin position="85"/>
        <end position="116"/>
    </location>
</feature>
<dbReference type="Proteomes" id="UP000017836">
    <property type="component" value="Unassembled WGS sequence"/>
</dbReference>